<dbReference type="PROSITE" id="PS50868">
    <property type="entry name" value="POST_SET"/>
    <property type="match status" value="1"/>
</dbReference>
<keyword evidence="4" id="KW-0489">Methyltransferase</keyword>
<dbReference type="SMART" id="SM00570">
    <property type="entry name" value="AWS"/>
    <property type="match status" value="1"/>
</dbReference>
<dbReference type="InterPro" id="IPR003616">
    <property type="entry name" value="Post-SET_dom"/>
</dbReference>
<dbReference type="GO" id="GO:0005694">
    <property type="term" value="C:chromosome"/>
    <property type="evidence" value="ECO:0007669"/>
    <property type="project" value="UniProtKB-SubCell"/>
</dbReference>
<dbReference type="EMBL" id="CAKOGP040000779">
    <property type="protein sequence ID" value="CAJ1938858.1"/>
    <property type="molecule type" value="Genomic_DNA"/>
</dbReference>
<reference evidence="13" key="1">
    <citation type="submission" date="2023-08" db="EMBL/GenBank/DDBJ databases">
        <authorList>
            <person name="Audoor S."/>
            <person name="Bilcke G."/>
        </authorList>
    </citation>
    <scope>NUCLEOTIDE SEQUENCE</scope>
</reference>
<keyword evidence="3" id="KW-0158">Chromosome</keyword>
<keyword evidence="7" id="KW-0539">Nucleus</keyword>
<dbReference type="Gene3D" id="2.170.270.10">
    <property type="entry name" value="SET domain"/>
    <property type="match status" value="1"/>
</dbReference>
<comment type="caution">
    <text evidence="13">The sequence shown here is derived from an EMBL/GenBank/DDBJ whole genome shotgun (WGS) entry which is preliminary data.</text>
</comment>
<dbReference type="InterPro" id="IPR001214">
    <property type="entry name" value="SET_dom"/>
</dbReference>
<evidence type="ECO:0000259" key="10">
    <source>
        <dbReference type="PROSITE" id="PS50280"/>
    </source>
</evidence>
<dbReference type="Pfam" id="PF00856">
    <property type="entry name" value="SET"/>
    <property type="match status" value="1"/>
</dbReference>
<keyword evidence="14" id="KW-1185">Reference proteome</keyword>
<dbReference type="SMART" id="SM00220">
    <property type="entry name" value="S_TKc"/>
    <property type="match status" value="1"/>
</dbReference>
<evidence type="ECO:0000256" key="6">
    <source>
        <dbReference type="ARBA" id="ARBA00022691"/>
    </source>
</evidence>
<evidence type="ECO:0000256" key="4">
    <source>
        <dbReference type="ARBA" id="ARBA00022603"/>
    </source>
</evidence>
<evidence type="ECO:0000259" key="12">
    <source>
        <dbReference type="PROSITE" id="PS51215"/>
    </source>
</evidence>
<evidence type="ECO:0000256" key="3">
    <source>
        <dbReference type="ARBA" id="ARBA00022454"/>
    </source>
</evidence>
<organism evidence="13 14">
    <name type="scientific">Cylindrotheca closterium</name>
    <dbReference type="NCBI Taxonomy" id="2856"/>
    <lineage>
        <taxon>Eukaryota</taxon>
        <taxon>Sar</taxon>
        <taxon>Stramenopiles</taxon>
        <taxon>Ochrophyta</taxon>
        <taxon>Bacillariophyta</taxon>
        <taxon>Bacillariophyceae</taxon>
        <taxon>Bacillariophycidae</taxon>
        <taxon>Bacillariales</taxon>
        <taxon>Bacillariaceae</taxon>
        <taxon>Cylindrotheca</taxon>
    </lineage>
</organism>
<dbReference type="GO" id="GO:0042054">
    <property type="term" value="F:histone methyltransferase activity"/>
    <property type="evidence" value="ECO:0007669"/>
    <property type="project" value="InterPro"/>
</dbReference>
<evidence type="ECO:0000256" key="5">
    <source>
        <dbReference type="ARBA" id="ARBA00022679"/>
    </source>
</evidence>
<evidence type="ECO:0000313" key="13">
    <source>
        <dbReference type="EMBL" id="CAJ1938858.1"/>
    </source>
</evidence>
<dbReference type="GO" id="GO:0005524">
    <property type="term" value="F:ATP binding"/>
    <property type="evidence" value="ECO:0007669"/>
    <property type="project" value="InterPro"/>
</dbReference>
<dbReference type="Gene3D" id="1.10.472.10">
    <property type="entry name" value="Cyclin-like"/>
    <property type="match status" value="1"/>
</dbReference>
<feature type="compositionally biased region" description="Basic and acidic residues" evidence="8">
    <location>
        <begin position="1345"/>
        <end position="1361"/>
    </location>
</feature>
<dbReference type="SUPFAM" id="SSF82199">
    <property type="entry name" value="SET domain"/>
    <property type="match status" value="1"/>
</dbReference>
<protein>
    <recommendedName>
        <fullName evidence="15">Calmodulin</fullName>
    </recommendedName>
</protein>
<feature type="region of interest" description="Disordered" evidence="8">
    <location>
        <begin position="762"/>
        <end position="789"/>
    </location>
</feature>
<evidence type="ECO:0000256" key="8">
    <source>
        <dbReference type="SAM" id="MobiDB-lite"/>
    </source>
</evidence>
<dbReference type="InterPro" id="IPR036915">
    <property type="entry name" value="Cyclin-like_sf"/>
</dbReference>
<dbReference type="CDD" id="cd00043">
    <property type="entry name" value="CYCLIN_SF"/>
    <property type="match status" value="1"/>
</dbReference>
<dbReference type="GO" id="GO:0005634">
    <property type="term" value="C:nucleus"/>
    <property type="evidence" value="ECO:0007669"/>
    <property type="project" value="UniProtKB-SubCell"/>
</dbReference>
<proteinExistence type="predicted"/>
<feature type="compositionally biased region" description="Basic and acidic residues" evidence="8">
    <location>
        <begin position="762"/>
        <end position="788"/>
    </location>
</feature>
<dbReference type="InterPro" id="IPR050777">
    <property type="entry name" value="SET2_Histone-Lys_MeTrsfase"/>
</dbReference>
<dbReference type="GO" id="GO:0032259">
    <property type="term" value="P:methylation"/>
    <property type="evidence" value="ECO:0007669"/>
    <property type="project" value="UniProtKB-KW"/>
</dbReference>
<name>A0AAD2FH78_9STRA</name>
<feature type="domain" description="Protein kinase" evidence="9">
    <location>
        <begin position="1340"/>
        <end position="1714"/>
    </location>
</feature>
<evidence type="ECO:0000256" key="1">
    <source>
        <dbReference type="ARBA" id="ARBA00004123"/>
    </source>
</evidence>
<feature type="domain" description="Post-SET" evidence="11">
    <location>
        <begin position="228"/>
        <end position="244"/>
    </location>
</feature>
<keyword evidence="5" id="KW-0808">Transferase</keyword>
<evidence type="ECO:0008006" key="15">
    <source>
        <dbReference type="Google" id="ProtNLM"/>
    </source>
</evidence>
<dbReference type="PANTHER" id="PTHR22884">
    <property type="entry name" value="SET DOMAIN PROTEINS"/>
    <property type="match status" value="1"/>
</dbReference>
<dbReference type="InterPro" id="IPR006560">
    <property type="entry name" value="AWS_dom"/>
</dbReference>
<dbReference type="PROSITE" id="PS50011">
    <property type="entry name" value="PROTEIN_KINASE_DOM"/>
    <property type="match status" value="1"/>
</dbReference>
<dbReference type="PROSITE" id="PS50280">
    <property type="entry name" value="SET"/>
    <property type="match status" value="1"/>
</dbReference>
<feature type="domain" description="SET" evidence="10">
    <location>
        <begin position="105"/>
        <end position="220"/>
    </location>
</feature>
<feature type="region of interest" description="Disordered" evidence="8">
    <location>
        <begin position="1343"/>
        <end position="1377"/>
    </location>
</feature>
<evidence type="ECO:0000259" key="11">
    <source>
        <dbReference type="PROSITE" id="PS50868"/>
    </source>
</evidence>
<dbReference type="SUPFAM" id="SSF56112">
    <property type="entry name" value="Protein kinase-like (PK-like)"/>
    <property type="match status" value="1"/>
</dbReference>
<dbReference type="GO" id="GO:0004672">
    <property type="term" value="F:protein kinase activity"/>
    <property type="evidence" value="ECO:0007669"/>
    <property type="project" value="InterPro"/>
</dbReference>
<dbReference type="CDD" id="cd20404">
    <property type="entry name" value="Tudor_Agenet_AtEML-like"/>
    <property type="match status" value="1"/>
</dbReference>
<gene>
    <name evidence="13" type="ORF">CYCCA115_LOCUS6303</name>
</gene>
<dbReference type="InterPro" id="IPR011009">
    <property type="entry name" value="Kinase-like_dom_sf"/>
</dbReference>
<dbReference type="SUPFAM" id="SSF47954">
    <property type="entry name" value="Cyclin-like"/>
    <property type="match status" value="1"/>
</dbReference>
<dbReference type="Gene3D" id="1.10.510.10">
    <property type="entry name" value="Transferase(Phosphotransferase) domain 1"/>
    <property type="match status" value="1"/>
</dbReference>
<keyword evidence="6" id="KW-0949">S-adenosyl-L-methionine</keyword>
<evidence type="ECO:0000256" key="7">
    <source>
        <dbReference type="ARBA" id="ARBA00023242"/>
    </source>
</evidence>
<accession>A0AAD2FH78</accession>
<comment type="subcellular location">
    <subcellularLocation>
        <location evidence="2">Chromosome</location>
    </subcellularLocation>
    <subcellularLocation>
        <location evidence="1">Nucleus</location>
    </subcellularLocation>
</comment>
<evidence type="ECO:0000313" key="14">
    <source>
        <dbReference type="Proteomes" id="UP001295423"/>
    </source>
</evidence>
<dbReference type="InterPro" id="IPR046341">
    <property type="entry name" value="SET_dom_sf"/>
</dbReference>
<evidence type="ECO:0000259" key="9">
    <source>
        <dbReference type="PROSITE" id="PS50011"/>
    </source>
</evidence>
<dbReference type="Proteomes" id="UP001295423">
    <property type="component" value="Unassembled WGS sequence"/>
</dbReference>
<dbReference type="InterPro" id="IPR000719">
    <property type="entry name" value="Prot_kinase_dom"/>
</dbReference>
<evidence type="ECO:0000256" key="2">
    <source>
        <dbReference type="ARBA" id="ARBA00004286"/>
    </source>
</evidence>
<feature type="domain" description="AWS" evidence="12">
    <location>
        <begin position="53"/>
        <end position="103"/>
    </location>
</feature>
<dbReference type="Pfam" id="PF00069">
    <property type="entry name" value="Pkinase"/>
    <property type="match status" value="1"/>
</dbReference>
<dbReference type="PROSITE" id="PS51215">
    <property type="entry name" value="AWS"/>
    <property type="match status" value="1"/>
</dbReference>
<dbReference type="SMART" id="SM00317">
    <property type="entry name" value="SET"/>
    <property type="match status" value="1"/>
</dbReference>
<sequence length="1794" mass="201870">MSSPPSFEPETQPQHELTQLEMDDNFTIIDSVVWGGPDTTEYDELAAKPKPDRSGDPCYCRPTGNGERTCVDLSCILHACLEECRSNCPAGDSCGNKRIQKREWKDFEVIDAGKKGRGLRLLEDAKKGDLITEYCGRAVNKKYLPRLFQRYGNERKLYIMALDKDIYLDARSHGSLARYINHACEPNCQVERWKVRGVVRAAVIAKCDIPAGTELSFDYQWERKRGRAPTKCHCGTPTCRGTLEVTKSMDELALEKKLNAHWKKPFMMRPQNEIVNRCVKIFSKESQIYFIGDVTSYDPDTGKHLIMYRHDFEEVWEELKNEDWMILDEEAQQFIIRKKVTPFKISDESSSLLNNNMLPGMLLQGRGQIAKNYLYVPTQVKTTMQSKHLIERCQRTCRVTITLQEFTINSVINKTEPEDTEHNEKLTAISKSKDGVAWKLTILGDDISKAHAILEKNVAFTERVLATEAASGVANGVSPSPMMPTPNRSPLPNGPAGLAITPSQLVTQNSTEVILPRTIVDQAKQLLPVVRDLCRSVNFSFAPSESKSKQFAKILVDGSLQSDVEAAKGHLWHLLEQACQENNAPKTPSGLYKDLCILGGEMSSRDFHNLLEYGKTDTGNQFLSKQERQQRQQQEMIRRLDAKEDLTKWSPFFASFEICQRCTIWVQSDSDKGRIDSANRRVSEATPDAPRKIYFGCNPREIPKLWDLVKLRSQEVGRGVKYLYLGSDRLYQPMMMKNSGRFFEFVQKATGANVTVDGMTGDHLRIDGRTKDESSNPIDENGKSRSEEEQAELAEELVRLQVEIFRDNAIRKQNWIFGRDWTLAAKKARGNSSPDGSLASGISASSSKSVSFDSKTLMQACVEIEEIVTNLNFRGTVGAHAAVILYRYAAVLQDTQLKIREILLAAIFIANKAQKNKKWKPLEHILRAAYKSFYPGVHFDSKMAEVVVWEEKVLAAESEILLSLQYDVFWKGFDWIEAAANQSGGMDKKSARNALILSVSGPFMSAGPEVWLEYGPDHIFAAAAGFMGEKIEPLFSALSLIPIRVMRVAEIISSCIKETGRKQSESIFERKKAFLSRLEGINTTCVSAMISFNTDNPSGQLSEREQRYRIIGDRCRKRRVYSQIAKVTIKELILPYLDGISAESNCNIYIEQGSQEGFYDVAMEGSWRAISIASFLLDESVRRMGQLPSPLDSTTNVKSTSIIQAKGDAGLVQMDSIETVDAWMGTIQADIEKKAPWGRKTGGKCCVPGKIKESDLRQAGLRWWLPPRYGPTTSGSICEMFLINNGDSEAIEALGDLTQAFQGESEAFSRLNSAASQQLNGNSDRFVALSMQRWPSEKVANYEQKLVDGSKKDPTKASTKDSKKRRKDREKDTAPVKLGFSPAALQEMQLLHKIHGLIKSPYGHPNFVLPVGVAMPSEVEKEDVDSPVSGSKILDQKRINDDIEDIFSLTRTSLENEAAAQSERKRIEKISGPHLVFHATPFVMQRFCSKKSKKEPVSPSILAAWFNDLLSAMLHCHSNDIVLRNFQGDQIVVDHSGVAKFAGFYRATILSSADRLMDIYRMAEDGELKREEKSKSTEMLSNPYAAPEILLGAPKFMKETDIWTLGCFFAHLLLGRPAFGGSSRDSPPSRESMLTAMYKMVGVPAEDNFREAAKFPYYRKPAKKYPPDVKKALNAMLKDEAPKHMDAIDLIDKMLRLDPRDRVTAEEALQHKFMQDYIEQSNEAEFRDKFVNDWISLKRNSMRPNDEMEKERGIKRKAMLMAASNTAAETKTEADDLYDMDDLMESATKAAKVD</sequence>